<accession>A0A967B635</accession>
<dbReference type="InterPro" id="IPR006660">
    <property type="entry name" value="Arsenate_reductase-like"/>
</dbReference>
<evidence type="ECO:0000313" key="8">
    <source>
        <dbReference type="EMBL" id="NHO53505.1"/>
    </source>
</evidence>
<dbReference type="SUPFAM" id="SSF52833">
    <property type="entry name" value="Thioredoxin-like"/>
    <property type="match status" value="1"/>
</dbReference>
<dbReference type="RefSeq" id="WP_166313789.1">
    <property type="nucleotide sequence ID" value="NZ_WOTH01000008.1"/>
</dbReference>
<keyword evidence="2" id="KW-0059">Arsenical resistance</keyword>
<gene>
    <name evidence="8" type="primary">arsC</name>
    <name evidence="8" type="ORF">GOB87_05930</name>
</gene>
<name>A0A967B635_9PROT</name>
<evidence type="ECO:0000256" key="6">
    <source>
        <dbReference type="PROSITE-ProRule" id="PRU01282"/>
    </source>
</evidence>
<dbReference type="AlphaFoldDB" id="A0A967B635"/>
<proteinExistence type="inferred from homology"/>
<dbReference type="PANTHER" id="PTHR30041:SF5">
    <property type="entry name" value="ARSENATE REDUCTASE-RELATED"/>
    <property type="match status" value="1"/>
</dbReference>
<dbReference type="InterPro" id="IPR036249">
    <property type="entry name" value="Thioredoxin-like_sf"/>
</dbReference>
<reference evidence="8" key="1">
    <citation type="submission" date="2019-11" db="EMBL/GenBank/DDBJ databases">
        <title>Description of new Acetobacter species.</title>
        <authorList>
            <person name="Cleenwerck I."/>
            <person name="Sombolestani A.S."/>
        </authorList>
    </citation>
    <scope>NUCLEOTIDE SEQUENCE</scope>
    <source>
        <strain evidence="8">LMG 1626</strain>
    </source>
</reference>
<dbReference type="GO" id="GO:0008794">
    <property type="term" value="F:arsenate reductase (glutaredoxin) activity"/>
    <property type="evidence" value="ECO:0007669"/>
    <property type="project" value="UniProtKB-UniRule"/>
</dbReference>
<dbReference type="Pfam" id="PF03960">
    <property type="entry name" value="ArsC"/>
    <property type="match status" value="1"/>
</dbReference>
<evidence type="ECO:0000256" key="5">
    <source>
        <dbReference type="ARBA" id="ARBA00039879"/>
    </source>
</evidence>
<dbReference type="EMBL" id="WOTH01000008">
    <property type="protein sequence ID" value="NHO53505.1"/>
    <property type="molecule type" value="Genomic_DNA"/>
</dbReference>
<comment type="similarity">
    <text evidence="1 6 7">Belongs to the ArsC family.</text>
</comment>
<dbReference type="EC" id="1.20.4.1" evidence="4 7"/>
<dbReference type="Gene3D" id="3.40.30.10">
    <property type="entry name" value="Glutaredoxin"/>
    <property type="match status" value="1"/>
</dbReference>
<dbReference type="NCBIfam" id="TIGR00014">
    <property type="entry name" value="arsC"/>
    <property type="match status" value="1"/>
</dbReference>
<dbReference type="PROSITE" id="PS51353">
    <property type="entry name" value="ARSC"/>
    <property type="match status" value="1"/>
</dbReference>
<evidence type="ECO:0000256" key="4">
    <source>
        <dbReference type="ARBA" id="ARBA00038969"/>
    </source>
</evidence>
<protein>
    <recommendedName>
        <fullName evidence="5 7">Arsenate reductase</fullName>
        <ecNumber evidence="4 7">1.20.4.1</ecNumber>
    </recommendedName>
</protein>
<dbReference type="InterPro" id="IPR006659">
    <property type="entry name" value="Arsenate_reductase"/>
</dbReference>
<evidence type="ECO:0000256" key="3">
    <source>
        <dbReference type="ARBA" id="ARBA00023002"/>
    </source>
</evidence>
<evidence type="ECO:0000313" key="9">
    <source>
        <dbReference type="Proteomes" id="UP000597459"/>
    </source>
</evidence>
<keyword evidence="9" id="KW-1185">Reference proteome</keyword>
<dbReference type="CDD" id="cd03034">
    <property type="entry name" value="ArsC_ArsC"/>
    <property type="match status" value="1"/>
</dbReference>
<organism evidence="8 9">
    <name type="scientific">Acetobacter estunensis</name>
    <dbReference type="NCBI Taxonomy" id="104097"/>
    <lineage>
        <taxon>Bacteria</taxon>
        <taxon>Pseudomonadati</taxon>
        <taxon>Pseudomonadota</taxon>
        <taxon>Alphaproteobacteria</taxon>
        <taxon>Acetobacterales</taxon>
        <taxon>Acetobacteraceae</taxon>
        <taxon>Acetobacter</taxon>
    </lineage>
</organism>
<dbReference type="PANTHER" id="PTHR30041">
    <property type="entry name" value="ARSENATE REDUCTASE"/>
    <property type="match status" value="1"/>
</dbReference>
<evidence type="ECO:0000256" key="2">
    <source>
        <dbReference type="ARBA" id="ARBA00022849"/>
    </source>
</evidence>
<evidence type="ECO:0000256" key="7">
    <source>
        <dbReference type="RuleBase" id="RU362029"/>
    </source>
</evidence>
<sequence>MATLYHNPRCGTSRKVLARMQDAGLNVLVIEYLKTPPDRETLEQLAKMVEGNVRALLRSKEPLAAELKLTASDIDDARILDAIAAHPILLNRPIAVTERGARVCRPVERIEDLLDA</sequence>
<dbReference type="GO" id="GO:0046685">
    <property type="term" value="P:response to arsenic-containing substance"/>
    <property type="evidence" value="ECO:0007669"/>
    <property type="project" value="UniProtKB-KW"/>
</dbReference>
<comment type="caution">
    <text evidence="8">The sequence shown here is derived from an EMBL/GenBank/DDBJ whole genome shotgun (WGS) entry which is preliminary data.</text>
</comment>
<keyword evidence="3 7" id="KW-0560">Oxidoreductase</keyword>
<comment type="catalytic activity">
    <reaction evidence="7">
        <text>[glutaredoxin]-dithiol + arsenate + glutathione + H(+) = glutathionyl-S-S-[glutaredoxin] + arsenite + H2O</text>
        <dbReference type="Rhea" id="RHEA:22016"/>
        <dbReference type="Rhea" id="RHEA-COMP:10729"/>
        <dbReference type="Rhea" id="RHEA-COMP:17668"/>
        <dbReference type="ChEBI" id="CHEBI:15377"/>
        <dbReference type="ChEBI" id="CHEBI:15378"/>
        <dbReference type="ChEBI" id="CHEBI:29242"/>
        <dbReference type="ChEBI" id="CHEBI:29950"/>
        <dbReference type="ChEBI" id="CHEBI:48597"/>
        <dbReference type="ChEBI" id="CHEBI:57925"/>
        <dbReference type="ChEBI" id="CHEBI:146199"/>
        <dbReference type="EC" id="1.20.4.1"/>
    </reaction>
</comment>
<evidence type="ECO:0000256" key="1">
    <source>
        <dbReference type="ARBA" id="ARBA00007198"/>
    </source>
</evidence>
<dbReference type="Proteomes" id="UP000597459">
    <property type="component" value="Unassembled WGS sequence"/>
</dbReference>